<protein>
    <submittedName>
        <fullName evidence="2">(3,5-dihydroxycyclohex-3-enyl)acetyl-CoA dehydratase subunit B</fullName>
    </submittedName>
</protein>
<organism evidence="2">
    <name type="scientific">Candidatus Kentrum sp. LFY</name>
    <dbReference type="NCBI Taxonomy" id="2126342"/>
    <lineage>
        <taxon>Bacteria</taxon>
        <taxon>Pseudomonadati</taxon>
        <taxon>Pseudomonadota</taxon>
        <taxon>Gammaproteobacteria</taxon>
        <taxon>Candidatus Kentrum</taxon>
    </lineage>
</organism>
<gene>
    <name evidence="2" type="ORF">BECKLFY1418A_GA0070994_112010</name>
</gene>
<proteinExistence type="inferred from homology"/>
<dbReference type="GO" id="GO:0003824">
    <property type="term" value="F:catalytic activity"/>
    <property type="evidence" value="ECO:0007669"/>
    <property type="project" value="UniProtKB-ARBA"/>
</dbReference>
<dbReference type="InterPro" id="IPR029045">
    <property type="entry name" value="ClpP/crotonase-like_dom_sf"/>
</dbReference>
<dbReference type="Gene3D" id="3.90.226.10">
    <property type="entry name" value="2-enoyl-CoA Hydratase, Chain A, domain 1"/>
    <property type="match status" value="1"/>
</dbReference>
<dbReference type="Pfam" id="PF00378">
    <property type="entry name" value="ECH_1"/>
    <property type="match status" value="1"/>
</dbReference>
<dbReference type="PANTHER" id="PTHR11941:SF54">
    <property type="entry name" value="ENOYL-COA HYDRATASE, MITOCHONDRIAL"/>
    <property type="match status" value="1"/>
</dbReference>
<evidence type="ECO:0000256" key="1">
    <source>
        <dbReference type="ARBA" id="ARBA00005254"/>
    </source>
</evidence>
<reference evidence="2" key="1">
    <citation type="submission" date="2019-02" db="EMBL/GenBank/DDBJ databases">
        <authorList>
            <person name="Gruber-Vodicka R. H."/>
            <person name="Seah K. B. B."/>
        </authorList>
    </citation>
    <scope>NUCLEOTIDE SEQUENCE</scope>
    <source>
        <strain evidence="2">BECK_M6</strain>
    </source>
</reference>
<sequence length="242" mass="27167">MQHEAKPNYAMLELTERDTIATVNLQWLDSGTLTRTLLADLMGLIDYLEDESSCTLIVFQGISTHQRSDQPAPPDIDHCRKWENFLLRLEHFPGASLACIDGLCNRFHLQLALACDWRVATARSVFQIPEVKEGFLPGMAIFLLPKYVGFGVARRLLFSGEKWSAQQAVDWGMIDRLCDASDFEQAIRESCEALMPIHPEVLQNTRRLLGESFATSSEDAIGHFLAVQNLCLAKLDRKGGKS</sequence>
<dbReference type="GO" id="GO:0006635">
    <property type="term" value="P:fatty acid beta-oxidation"/>
    <property type="evidence" value="ECO:0007669"/>
    <property type="project" value="TreeGrafter"/>
</dbReference>
<comment type="similarity">
    <text evidence="1">Belongs to the enoyl-CoA hydratase/isomerase family.</text>
</comment>
<accession>A0A450V763</accession>
<name>A0A450V763_9GAMM</name>
<dbReference type="AlphaFoldDB" id="A0A450V763"/>
<evidence type="ECO:0000313" key="2">
    <source>
        <dbReference type="EMBL" id="VFK00610.1"/>
    </source>
</evidence>
<dbReference type="EMBL" id="CAADFH010000120">
    <property type="protein sequence ID" value="VFK00610.1"/>
    <property type="molecule type" value="Genomic_DNA"/>
</dbReference>
<dbReference type="PANTHER" id="PTHR11941">
    <property type="entry name" value="ENOYL-COA HYDRATASE-RELATED"/>
    <property type="match status" value="1"/>
</dbReference>
<dbReference type="CDD" id="cd06558">
    <property type="entry name" value="crotonase-like"/>
    <property type="match status" value="1"/>
</dbReference>
<dbReference type="SUPFAM" id="SSF52096">
    <property type="entry name" value="ClpP/crotonase"/>
    <property type="match status" value="1"/>
</dbReference>
<dbReference type="InterPro" id="IPR001753">
    <property type="entry name" value="Enoyl-CoA_hydra/iso"/>
</dbReference>